<gene>
    <name evidence="3" type="ORF">AUC43_16775</name>
</gene>
<dbReference type="InterPro" id="IPR027843">
    <property type="entry name" value="DUF4440"/>
</dbReference>
<feature type="chain" id="PRO_5006848010" evidence="1">
    <location>
        <begin position="19"/>
        <end position="151"/>
    </location>
</feature>
<dbReference type="Pfam" id="PF14534">
    <property type="entry name" value="DUF4440"/>
    <property type="match status" value="1"/>
</dbReference>
<dbReference type="KEGG" id="hyg:AUC43_16775"/>
<evidence type="ECO:0000313" key="4">
    <source>
        <dbReference type="Proteomes" id="UP000059542"/>
    </source>
</evidence>
<dbReference type="AlphaFoldDB" id="A0A0U4CT53"/>
<dbReference type="EMBL" id="CP013909">
    <property type="protein sequence ID" value="ALW86590.1"/>
    <property type="molecule type" value="Genomic_DNA"/>
</dbReference>
<evidence type="ECO:0000259" key="2">
    <source>
        <dbReference type="Pfam" id="PF14534"/>
    </source>
</evidence>
<dbReference type="Proteomes" id="UP000059542">
    <property type="component" value="Chromosome"/>
</dbReference>
<evidence type="ECO:0000256" key="1">
    <source>
        <dbReference type="SAM" id="SignalP"/>
    </source>
</evidence>
<reference evidence="3 4" key="1">
    <citation type="submission" date="2015-12" db="EMBL/GenBank/DDBJ databases">
        <authorList>
            <person name="Shamseldin A."/>
            <person name="Moawad H."/>
            <person name="Abd El-Rahim W.M."/>
            <person name="Sadowsky M.J."/>
        </authorList>
    </citation>
    <scope>NUCLEOTIDE SEQUENCE [LARGE SCALE GENOMIC DNA]</scope>
    <source>
        <strain evidence="3 4">DG5B</strain>
    </source>
</reference>
<dbReference type="PROSITE" id="PS51257">
    <property type="entry name" value="PROKAR_LIPOPROTEIN"/>
    <property type="match status" value="1"/>
</dbReference>
<keyword evidence="4" id="KW-1185">Reference proteome</keyword>
<dbReference type="SUPFAM" id="SSF54427">
    <property type="entry name" value="NTF2-like"/>
    <property type="match status" value="1"/>
</dbReference>
<proteinExistence type="predicted"/>
<dbReference type="Gene3D" id="3.10.450.50">
    <property type="match status" value="1"/>
</dbReference>
<name>A0A0U4CT53_9BACT</name>
<accession>A0A0U4CT53</accession>
<dbReference type="InterPro" id="IPR032710">
    <property type="entry name" value="NTF2-like_dom_sf"/>
</dbReference>
<dbReference type="RefSeq" id="WP_068196315.1">
    <property type="nucleotide sequence ID" value="NZ_CP013909.1"/>
</dbReference>
<feature type="domain" description="DUF4440" evidence="2">
    <location>
        <begin position="26"/>
        <end position="137"/>
    </location>
</feature>
<protein>
    <submittedName>
        <fullName evidence="3">DUF4440 domain-containing protein</fullName>
    </submittedName>
</protein>
<dbReference type="OrthoDB" id="979496at2"/>
<sequence>MKAILCSLLLAATLTSCTKTDEAVNIQSLNQEFISAWNNKDSGKITGFLADDVSFVQGNARWKGKGEVSQKWVSETLPTISDLKTSVVSSSTDVNTAYEAGTFSVDVLPAGPNQPHGFGEGNYIFLWKKGPDKTWKLSYAQLEDLPVQRRN</sequence>
<feature type="signal peptide" evidence="1">
    <location>
        <begin position="1"/>
        <end position="18"/>
    </location>
</feature>
<organism evidence="3 4">
    <name type="scientific">Hymenobacter sedentarius</name>
    <dbReference type="NCBI Taxonomy" id="1411621"/>
    <lineage>
        <taxon>Bacteria</taxon>
        <taxon>Pseudomonadati</taxon>
        <taxon>Bacteroidota</taxon>
        <taxon>Cytophagia</taxon>
        <taxon>Cytophagales</taxon>
        <taxon>Hymenobacteraceae</taxon>
        <taxon>Hymenobacter</taxon>
    </lineage>
</organism>
<keyword evidence="1" id="KW-0732">Signal</keyword>
<evidence type="ECO:0000313" key="3">
    <source>
        <dbReference type="EMBL" id="ALW86590.1"/>
    </source>
</evidence>